<proteinExistence type="predicted"/>
<keyword evidence="2" id="KW-0472">Membrane</keyword>
<evidence type="ECO:0000313" key="4">
    <source>
        <dbReference type="Proteomes" id="UP000001877"/>
    </source>
</evidence>
<evidence type="ECO:0000313" key="3">
    <source>
        <dbReference type="EMBL" id="BAH46554.1"/>
    </source>
</evidence>
<dbReference type="Proteomes" id="UP000001877">
    <property type="component" value="Chromosome"/>
</dbReference>
<evidence type="ECO:0000256" key="1">
    <source>
        <dbReference type="SAM" id="MobiDB-lite"/>
    </source>
</evidence>
<dbReference type="KEGG" id="bbe:BBR47_55770"/>
<dbReference type="AlphaFoldDB" id="C0Z8C7"/>
<feature type="region of interest" description="Disordered" evidence="1">
    <location>
        <begin position="136"/>
        <end position="162"/>
    </location>
</feature>
<keyword evidence="2" id="KW-0812">Transmembrane</keyword>
<sequence>MLGTLVLAGSLFYDRTTSGKWWSRCHEELGRSVLYRRANNQTTTFIGMEVSMFFCDDDDDTAVIALWIISLGFVILAIDKTTKLSQKPACNNDKMIQPLIQLNKQINGKNKNGNDNDDDMQFKRIEQQIAQLRDSVQDIKKNLQENQPKNGGKKDDRKKSGQ</sequence>
<keyword evidence="2" id="KW-1133">Transmembrane helix</keyword>
<dbReference type="STRING" id="358681.BBR47_55770"/>
<dbReference type="EMBL" id="AP008955">
    <property type="protein sequence ID" value="BAH46554.1"/>
    <property type="molecule type" value="Genomic_DNA"/>
</dbReference>
<accession>C0Z8C7</accession>
<name>C0Z8C7_BREBN</name>
<evidence type="ECO:0000256" key="2">
    <source>
        <dbReference type="SAM" id="Phobius"/>
    </source>
</evidence>
<dbReference type="HOGENOM" id="CLU_1632207_0_0_9"/>
<organism evidence="3 4">
    <name type="scientific">Brevibacillus brevis (strain 47 / JCM 6285 / NBRC 100599)</name>
    <dbReference type="NCBI Taxonomy" id="358681"/>
    <lineage>
        <taxon>Bacteria</taxon>
        <taxon>Bacillati</taxon>
        <taxon>Bacillota</taxon>
        <taxon>Bacilli</taxon>
        <taxon>Bacillales</taxon>
        <taxon>Paenibacillaceae</taxon>
        <taxon>Brevibacillus</taxon>
    </lineage>
</organism>
<feature type="transmembrane region" description="Helical" evidence="2">
    <location>
        <begin position="61"/>
        <end position="78"/>
    </location>
</feature>
<protein>
    <recommendedName>
        <fullName evidence="5">Transmembrane protein</fullName>
    </recommendedName>
</protein>
<gene>
    <name evidence="3" type="ordered locus">BBR47_55770</name>
</gene>
<feature type="compositionally biased region" description="Basic and acidic residues" evidence="1">
    <location>
        <begin position="152"/>
        <end position="162"/>
    </location>
</feature>
<keyword evidence="4" id="KW-1185">Reference proteome</keyword>
<reference evidence="3 4" key="1">
    <citation type="submission" date="2005-03" db="EMBL/GenBank/DDBJ databases">
        <title>Brevibacillus brevis strain 47, complete genome.</title>
        <authorList>
            <person name="Hosoyama A."/>
            <person name="Yamada R."/>
            <person name="Hongo Y."/>
            <person name="Terui Y."/>
            <person name="Ankai A."/>
            <person name="Masuyama W."/>
            <person name="Sekiguchi M."/>
            <person name="Takeda T."/>
            <person name="Asano K."/>
            <person name="Ohji S."/>
            <person name="Ichikawa N."/>
            <person name="Narita S."/>
            <person name="Aoki N."/>
            <person name="Miura H."/>
            <person name="Matsushita S."/>
            <person name="Sekigawa T."/>
            <person name="Yamagata H."/>
            <person name="Yoshikawa H."/>
            <person name="Udaka S."/>
            <person name="Tanikawa S."/>
            <person name="Fujita N."/>
        </authorList>
    </citation>
    <scope>NUCLEOTIDE SEQUENCE [LARGE SCALE GENOMIC DNA]</scope>
    <source>
        <strain evidence="4">47 / JCM 6285 / NBRC 100599</strain>
    </source>
</reference>
<evidence type="ECO:0008006" key="5">
    <source>
        <dbReference type="Google" id="ProtNLM"/>
    </source>
</evidence>